<dbReference type="PANTHER" id="PTHR42709">
    <property type="entry name" value="ALKALINE PHOSPHATASE LIKE PROTEIN"/>
    <property type="match status" value="1"/>
</dbReference>
<gene>
    <name evidence="2" type="ORF">UFOPK3785_01931</name>
</gene>
<protein>
    <submittedName>
        <fullName evidence="2">Unannotated protein</fullName>
    </submittedName>
</protein>
<keyword evidence="1" id="KW-0812">Transmembrane</keyword>
<dbReference type="GO" id="GO:0005886">
    <property type="term" value="C:plasma membrane"/>
    <property type="evidence" value="ECO:0007669"/>
    <property type="project" value="TreeGrafter"/>
</dbReference>
<accession>A0A6J7LC76</accession>
<evidence type="ECO:0000256" key="1">
    <source>
        <dbReference type="SAM" id="Phobius"/>
    </source>
</evidence>
<organism evidence="2">
    <name type="scientific">freshwater metagenome</name>
    <dbReference type="NCBI Taxonomy" id="449393"/>
    <lineage>
        <taxon>unclassified sequences</taxon>
        <taxon>metagenomes</taxon>
        <taxon>ecological metagenomes</taxon>
    </lineage>
</organism>
<dbReference type="AlphaFoldDB" id="A0A6J7LC76"/>
<keyword evidence="1" id="KW-0472">Membrane</keyword>
<feature type="transmembrane region" description="Helical" evidence="1">
    <location>
        <begin position="49"/>
        <end position="71"/>
    </location>
</feature>
<dbReference type="EMBL" id="CAFBNJ010000157">
    <property type="protein sequence ID" value="CAB4965707.1"/>
    <property type="molecule type" value="Genomic_DNA"/>
</dbReference>
<dbReference type="InterPro" id="IPR051311">
    <property type="entry name" value="DedA_domain"/>
</dbReference>
<proteinExistence type="predicted"/>
<keyword evidence="1" id="KW-1133">Transmembrane helix</keyword>
<name>A0A6J7LC76_9ZZZZ</name>
<evidence type="ECO:0000313" key="2">
    <source>
        <dbReference type="EMBL" id="CAB4965707.1"/>
    </source>
</evidence>
<sequence length="143" mass="15707">MEKRTPTAGRYMRAVEGWFGKWGAPLVVLFPNNYVCLVAGAAKMRPLKFATLNVIGTIGRLFMLQIIGDIFAGPIDSVLGFIAHWRIPLLVLSIGLVAVFWIGELRRGSKEVEAFRELEDAADDIELGLTSSAIEIDDSAIDD</sequence>
<dbReference type="PANTHER" id="PTHR42709:SF11">
    <property type="entry name" value="DEDA FAMILY PROTEIN"/>
    <property type="match status" value="1"/>
</dbReference>
<reference evidence="2" key="1">
    <citation type="submission" date="2020-05" db="EMBL/GenBank/DDBJ databases">
        <authorList>
            <person name="Chiriac C."/>
            <person name="Salcher M."/>
            <person name="Ghai R."/>
            <person name="Kavagutti S V."/>
        </authorList>
    </citation>
    <scope>NUCLEOTIDE SEQUENCE</scope>
</reference>
<feature type="transmembrane region" description="Helical" evidence="1">
    <location>
        <begin position="83"/>
        <end position="102"/>
    </location>
</feature>